<proteinExistence type="predicted"/>
<keyword evidence="2" id="KW-1185">Reference proteome</keyword>
<dbReference type="EMBL" id="CP036259">
    <property type="protein sequence ID" value="QDR79092.1"/>
    <property type="molecule type" value="Genomic_DNA"/>
</dbReference>
<dbReference type="Pfam" id="PF01955">
    <property type="entry name" value="CbiZ"/>
    <property type="match status" value="1"/>
</dbReference>
<organism evidence="1 2">
    <name type="scientific">Sporomusa termitida</name>
    <dbReference type="NCBI Taxonomy" id="2377"/>
    <lineage>
        <taxon>Bacteria</taxon>
        <taxon>Bacillati</taxon>
        <taxon>Bacillota</taxon>
        <taxon>Negativicutes</taxon>
        <taxon>Selenomonadales</taxon>
        <taxon>Sporomusaceae</taxon>
        <taxon>Sporomusa</taxon>
    </lineage>
</organism>
<keyword evidence="1" id="KW-0378">Hydrolase</keyword>
<sequence length="385" mass="41655">MKSYLRLGLLLVVILCYSFVPCFGSERVNLYTLSTGDTVYRQDTSIVVAFNKPRDVLSTSLLNGGYSSNLKAVFNHDMKGATDVDAATYLDYLGSVAGTLGFKPGQVTGMGTAASMTNVAIQAESYQNLTVTAIVTGGVEGNGGRAGDPADYFNPGKKTTLHKPGTINIMLVIDADIPQGKVARALVTCTEAKTAALQELLAGSRYSTGLATGSGTDQTIVITNPGSSLYLEDTGKHSKLGELIGRTVKQAVKEALLRQTGLSPARQHSVLRRLNRFGVTEETLYQHYQQEYGLIDKQRFVTALRQVDKDPDLVTGTSLYVHLLDQFQWQLLNGAELTRTGNDILRLTAGKYQVLSPLTAADELEPSVRAWSGLVVRIVADRMPR</sequence>
<dbReference type="PANTHER" id="PTHR35336">
    <property type="entry name" value="ADENOSYLCOBINAMIDE AMIDOHYDROLASE"/>
    <property type="match status" value="1"/>
</dbReference>
<dbReference type="Proteomes" id="UP000320776">
    <property type="component" value="Chromosome"/>
</dbReference>
<dbReference type="InterPro" id="IPR052209">
    <property type="entry name" value="CbiZ"/>
</dbReference>
<protein>
    <submittedName>
        <fullName evidence="1">Adenosylcobinamide amidohydrolase</fullName>
    </submittedName>
</protein>
<dbReference type="AlphaFoldDB" id="A0A517DP13"/>
<dbReference type="InterPro" id="IPR002808">
    <property type="entry name" value="AdoCbi_amidolase"/>
</dbReference>
<dbReference type="RefSeq" id="WP_246105440.1">
    <property type="nucleotide sequence ID" value="NZ_CP036259.1"/>
</dbReference>
<dbReference type="KEGG" id="sted:SPTER_03510"/>
<name>A0A517DP13_9FIRM</name>
<gene>
    <name evidence="1" type="ORF">SPTER_03510</name>
</gene>
<evidence type="ECO:0000313" key="2">
    <source>
        <dbReference type="Proteomes" id="UP000320776"/>
    </source>
</evidence>
<dbReference type="GO" id="GO:0016787">
    <property type="term" value="F:hydrolase activity"/>
    <property type="evidence" value="ECO:0007669"/>
    <property type="project" value="UniProtKB-KW"/>
</dbReference>
<accession>A0A517DP13</accession>
<reference evidence="1 2" key="1">
    <citation type="submission" date="2019-02" db="EMBL/GenBank/DDBJ databases">
        <title>Closed genome of Sporomusa termitida DSM 4440.</title>
        <authorList>
            <person name="Poehlein A."/>
            <person name="Daniel R."/>
        </authorList>
    </citation>
    <scope>NUCLEOTIDE SEQUENCE [LARGE SCALE GENOMIC DNA]</scope>
    <source>
        <strain evidence="1 2">DSM 4440</strain>
    </source>
</reference>
<evidence type="ECO:0000313" key="1">
    <source>
        <dbReference type="EMBL" id="QDR79092.1"/>
    </source>
</evidence>
<dbReference type="PANTHER" id="PTHR35336:SF5">
    <property type="entry name" value="ADENOSYLCOBINAMIDE AMIDOHYDROLASE"/>
    <property type="match status" value="1"/>
</dbReference>